<feature type="region of interest" description="Disordered" evidence="1">
    <location>
        <begin position="1"/>
        <end position="31"/>
    </location>
</feature>
<evidence type="ECO:0000313" key="3">
    <source>
        <dbReference type="Proteomes" id="UP000030663"/>
    </source>
</evidence>
<accession>X0B1A3</accession>
<dbReference type="EMBL" id="JH658784">
    <property type="protein sequence ID" value="EXK75895.1"/>
    <property type="molecule type" value="Genomic_DNA"/>
</dbReference>
<dbReference type="Proteomes" id="UP000030663">
    <property type="component" value="Unassembled WGS sequence"/>
</dbReference>
<proteinExistence type="predicted"/>
<evidence type="ECO:0000256" key="1">
    <source>
        <dbReference type="SAM" id="MobiDB-lite"/>
    </source>
</evidence>
<protein>
    <submittedName>
        <fullName evidence="2">Uncharacterized protein</fullName>
    </submittedName>
</protein>
<gene>
    <name evidence="2" type="ORF">FOQG_19339</name>
</gene>
<keyword evidence="3" id="KW-1185">Reference proteome</keyword>
<dbReference type="HOGENOM" id="CLU_3207711_0_0_1"/>
<reference evidence="2 3" key="1">
    <citation type="submission" date="2011-11" db="EMBL/GenBank/DDBJ databases">
        <title>The Genome Sequence of Fusarium oxysporum PHW815.</title>
        <authorList>
            <consortium name="The Broad Institute Genome Sequencing Platform"/>
            <person name="Ma L.-J."/>
            <person name="Gale L.R."/>
            <person name="Schwartz D.C."/>
            <person name="Zhou S."/>
            <person name="Corby-Kistler H."/>
            <person name="Young S.K."/>
            <person name="Zeng Q."/>
            <person name="Gargeya S."/>
            <person name="Fitzgerald M."/>
            <person name="Haas B."/>
            <person name="Abouelleil A."/>
            <person name="Alvarado L."/>
            <person name="Arachchi H.M."/>
            <person name="Berlin A."/>
            <person name="Brown A."/>
            <person name="Chapman S.B."/>
            <person name="Chen Z."/>
            <person name="Dunbar C."/>
            <person name="Freedman E."/>
            <person name="Gearin G."/>
            <person name="Goldberg J."/>
            <person name="Griggs A."/>
            <person name="Gujja S."/>
            <person name="Heiman D."/>
            <person name="Howarth C."/>
            <person name="Larson L."/>
            <person name="Lui A."/>
            <person name="MacDonald P.J.P."/>
            <person name="Montmayeur A."/>
            <person name="Murphy C."/>
            <person name="Neiman D."/>
            <person name="Pearson M."/>
            <person name="Priest M."/>
            <person name="Roberts A."/>
            <person name="Saif S."/>
            <person name="Shea T."/>
            <person name="Shenoy N."/>
            <person name="Sisk P."/>
            <person name="Stolte C."/>
            <person name="Sykes S."/>
            <person name="Wortman J."/>
            <person name="Nusbaum C."/>
            <person name="Birren B."/>
        </authorList>
    </citation>
    <scope>NUCLEOTIDE SEQUENCE [LARGE SCALE GENOMIC DNA]</scope>
    <source>
        <strain evidence="2 3">54005</strain>
    </source>
</reference>
<organism evidence="2 3">
    <name type="scientific">Fusarium oxysporum f. sp. raphani 54005</name>
    <dbReference type="NCBI Taxonomy" id="1089458"/>
    <lineage>
        <taxon>Eukaryota</taxon>
        <taxon>Fungi</taxon>
        <taxon>Dikarya</taxon>
        <taxon>Ascomycota</taxon>
        <taxon>Pezizomycotina</taxon>
        <taxon>Sordariomycetes</taxon>
        <taxon>Hypocreomycetidae</taxon>
        <taxon>Hypocreales</taxon>
        <taxon>Nectriaceae</taxon>
        <taxon>Fusarium</taxon>
        <taxon>Fusarium oxysporum species complex</taxon>
    </lineage>
</organism>
<name>X0B1A3_FUSOX</name>
<dbReference type="AlphaFoldDB" id="X0B1A3"/>
<feature type="compositionally biased region" description="Polar residues" evidence="1">
    <location>
        <begin position="1"/>
        <end position="10"/>
    </location>
</feature>
<evidence type="ECO:0000313" key="2">
    <source>
        <dbReference type="EMBL" id="EXK75895.1"/>
    </source>
</evidence>
<sequence length="45" mass="5314">MQAKTSSFTTRDPPAMKFHPQNRHHTLKNPQPFCQTIWRPSTLFC</sequence>